<keyword evidence="1 2" id="KW-0175">Coiled coil</keyword>
<accession>A0A210PRC1</accession>
<reference evidence="4 5" key="1">
    <citation type="journal article" date="2017" name="Nat. Ecol. Evol.">
        <title>Scallop genome provides insights into evolution of bilaterian karyotype and development.</title>
        <authorList>
            <person name="Wang S."/>
            <person name="Zhang J."/>
            <person name="Jiao W."/>
            <person name="Li J."/>
            <person name="Xun X."/>
            <person name="Sun Y."/>
            <person name="Guo X."/>
            <person name="Huan P."/>
            <person name="Dong B."/>
            <person name="Zhang L."/>
            <person name="Hu X."/>
            <person name="Sun X."/>
            <person name="Wang J."/>
            <person name="Zhao C."/>
            <person name="Wang Y."/>
            <person name="Wang D."/>
            <person name="Huang X."/>
            <person name="Wang R."/>
            <person name="Lv J."/>
            <person name="Li Y."/>
            <person name="Zhang Z."/>
            <person name="Liu B."/>
            <person name="Lu W."/>
            <person name="Hui Y."/>
            <person name="Liang J."/>
            <person name="Zhou Z."/>
            <person name="Hou R."/>
            <person name="Li X."/>
            <person name="Liu Y."/>
            <person name="Li H."/>
            <person name="Ning X."/>
            <person name="Lin Y."/>
            <person name="Zhao L."/>
            <person name="Xing Q."/>
            <person name="Dou J."/>
            <person name="Li Y."/>
            <person name="Mao J."/>
            <person name="Guo H."/>
            <person name="Dou H."/>
            <person name="Li T."/>
            <person name="Mu C."/>
            <person name="Jiang W."/>
            <person name="Fu Q."/>
            <person name="Fu X."/>
            <person name="Miao Y."/>
            <person name="Liu J."/>
            <person name="Yu Q."/>
            <person name="Li R."/>
            <person name="Liao H."/>
            <person name="Li X."/>
            <person name="Kong Y."/>
            <person name="Jiang Z."/>
            <person name="Chourrout D."/>
            <person name="Li R."/>
            <person name="Bao Z."/>
        </authorList>
    </citation>
    <scope>NUCLEOTIDE SEQUENCE [LARGE SCALE GENOMIC DNA]</scope>
    <source>
        <strain evidence="4 5">PY_sf001</strain>
    </source>
</reference>
<proteinExistence type="predicted"/>
<evidence type="ECO:0000313" key="5">
    <source>
        <dbReference type="Proteomes" id="UP000242188"/>
    </source>
</evidence>
<dbReference type="Proteomes" id="UP000242188">
    <property type="component" value="Unassembled WGS sequence"/>
</dbReference>
<keyword evidence="5" id="KW-1185">Reference proteome</keyword>
<evidence type="ECO:0000256" key="3">
    <source>
        <dbReference type="SAM" id="MobiDB-lite"/>
    </source>
</evidence>
<feature type="compositionally biased region" description="Basic and acidic residues" evidence="3">
    <location>
        <begin position="401"/>
        <end position="435"/>
    </location>
</feature>
<protein>
    <recommendedName>
        <fullName evidence="6">Coiled-coil domain-containing protein 112</fullName>
    </recommendedName>
</protein>
<organism evidence="4 5">
    <name type="scientific">Mizuhopecten yessoensis</name>
    <name type="common">Japanese scallop</name>
    <name type="synonym">Patinopecten yessoensis</name>
    <dbReference type="NCBI Taxonomy" id="6573"/>
    <lineage>
        <taxon>Eukaryota</taxon>
        <taxon>Metazoa</taxon>
        <taxon>Spiralia</taxon>
        <taxon>Lophotrochozoa</taxon>
        <taxon>Mollusca</taxon>
        <taxon>Bivalvia</taxon>
        <taxon>Autobranchia</taxon>
        <taxon>Pteriomorphia</taxon>
        <taxon>Pectinida</taxon>
        <taxon>Pectinoidea</taxon>
        <taxon>Pectinidae</taxon>
        <taxon>Mizuhopecten</taxon>
    </lineage>
</organism>
<feature type="region of interest" description="Disordered" evidence="3">
    <location>
        <begin position="447"/>
        <end position="476"/>
    </location>
</feature>
<evidence type="ECO:0000313" key="4">
    <source>
        <dbReference type="EMBL" id="OWF39045.1"/>
    </source>
</evidence>
<feature type="coiled-coil region" evidence="2">
    <location>
        <begin position="114"/>
        <end position="159"/>
    </location>
</feature>
<evidence type="ECO:0008006" key="6">
    <source>
        <dbReference type="Google" id="ProtNLM"/>
    </source>
</evidence>
<evidence type="ECO:0000256" key="1">
    <source>
        <dbReference type="ARBA" id="ARBA00023054"/>
    </source>
</evidence>
<dbReference type="STRING" id="6573.A0A210PRC1"/>
<sequence length="490" mass="58677">MAASGRQDTGNENDNNIQAWKRKTEKAKKSDIFKELNKLRVQIVALDREKSTHLYSKRNDFRQEFLPLQEMETKATESRKTEQIKLKQQLEKISHMVKRFHTELKDVKPTPEFVEKLKIIMEEIESTINAFKEQQRKQYEELMREERTTTQEILALEKKFEVWTQMGDDLPSARKVAPSAPLASARDITKDLPPEVAAFEKFLEQTGGIRGGWDEYDHQTFLKFRHRNKGRPAFLQQCLISIPTRTEEEIMNHEEWYQTYLDMNETKKESIRKWKDRKQREKEDLLSVADDSLNNKKKREEEKQQAMKERMEDEKMGRFSKLNAWKVQKEIERAEAEEKKLREQLEKSKKVGDFKKRQTEMKAQVEEYRKKREEEDEFVRIQQEAWEQEQKERQKQISAREISRFRERDQKSMGEKLKKDKIKEEEQREKEKRLARLKSQVEIEVDRDPNRLLQPTAGWKSRTKEIGPSGSGQVMHMQHRAIPSWRQGLH</sequence>
<gene>
    <name evidence="4" type="ORF">KP79_PYT15151</name>
</gene>
<dbReference type="EMBL" id="NEDP02005548">
    <property type="protein sequence ID" value="OWF39045.1"/>
    <property type="molecule type" value="Genomic_DNA"/>
</dbReference>
<dbReference type="AlphaFoldDB" id="A0A210PRC1"/>
<feature type="region of interest" description="Disordered" evidence="3">
    <location>
        <begin position="1"/>
        <end position="28"/>
    </location>
</feature>
<evidence type="ECO:0000256" key="2">
    <source>
        <dbReference type="SAM" id="Coils"/>
    </source>
</evidence>
<feature type="compositionally biased region" description="Basic and acidic residues" evidence="3">
    <location>
        <begin position="298"/>
        <end position="315"/>
    </location>
</feature>
<feature type="compositionally biased region" description="Polar residues" evidence="3">
    <location>
        <begin position="1"/>
        <end position="18"/>
    </location>
</feature>
<dbReference type="InterPro" id="IPR039902">
    <property type="entry name" value="CCDC148/CCDC112"/>
</dbReference>
<feature type="region of interest" description="Disordered" evidence="3">
    <location>
        <begin position="390"/>
        <end position="435"/>
    </location>
</feature>
<dbReference type="PANTHER" id="PTHR21549:SF0">
    <property type="entry name" value="COILED-COIL DOMAIN-CONTAINING PROTEIN 112"/>
    <property type="match status" value="1"/>
</dbReference>
<dbReference type="PANTHER" id="PTHR21549">
    <property type="entry name" value="MUTATED IN BLADDER CANCER 1"/>
    <property type="match status" value="1"/>
</dbReference>
<name>A0A210PRC1_MIZYE</name>
<dbReference type="OrthoDB" id="2152435at2759"/>
<comment type="caution">
    <text evidence="4">The sequence shown here is derived from an EMBL/GenBank/DDBJ whole genome shotgun (WGS) entry which is preliminary data.</text>
</comment>
<feature type="region of interest" description="Disordered" evidence="3">
    <location>
        <begin position="285"/>
        <end position="315"/>
    </location>
</feature>